<comment type="caution">
    <text evidence="2">The sequence shown here is derived from an EMBL/GenBank/DDBJ whole genome shotgun (WGS) entry which is preliminary data.</text>
</comment>
<reference evidence="2 3" key="1">
    <citation type="submission" date="2020-09" db="EMBL/GenBank/DDBJ databases">
        <title>De no assembly of potato wild relative species, Solanum commersonii.</title>
        <authorList>
            <person name="Cho K."/>
        </authorList>
    </citation>
    <scope>NUCLEOTIDE SEQUENCE [LARGE SCALE GENOMIC DNA]</scope>
    <source>
        <strain evidence="2">LZ3.2</strain>
        <tissue evidence="2">Leaf</tissue>
    </source>
</reference>
<dbReference type="EMBL" id="JACXVP010000003">
    <property type="protein sequence ID" value="KAG5614522.1"/>
    <property type="molecule type" value="Genomic_DNA"/>
</dbReference>
<protein>
    <submittedName>
        <fullName evidence="2">Uncharacterized protein</fullName>
    </submittedName>
</protein>
<organism evidence="2 3">
    <name type="scientific">Solanum commersonii</name>
    <name type="common">Commerson's wild potato</name>
    <name type="synonym">Commerson's nightshade</name>
    <dbReference type="NCBI Taxonomy" id="4109"/>
    <lineage>
        <taxon>Eukaryota</taxon>
        <taxon>Viridiplantae</taxon>
        <taxon>Streptophyta</taxon>
        <taxon>Embryophyta</taxon>
        <taxon>Tracheophyta</taxon>
        <taxon>Spermatophyta</taxon>
        <taxon>Magnoliopsida</taxon>
        <taxon>eudicotyledons</taxon>
        <taxon>Gunneridae</taxon>
        <taxon>Pentapetalae</taxon>
        <taxon>asterids</taxon>
        <taxon>lamiids</taxon>
        <taxon>Solanales</taxon>
        <taxon>Solanaceae</taxon>
        <taxon>Solanoideae</taxon>
        <taxon>Solaneae</taxon>
        <taxon>Solanum</taxon>
    </lineage>
</organism>
<dbReference type="OrthoDB" id="1326213at2759"/>
<dbReference type="Proteomes" id="UP000824120">
    <property type="component" value="Chromosome 3"/>
</dbReference>
<name>A0A9J5ZR36_SOLCO</name>
<keyword evidence="3" id="KW-1185">Reference proteome</keyword>
<accession>A0A9J5ZR36</accession>
<evidence type="ECO:0000256" key="1">
    <source>
        <dbReference type="SAM" id="MobiDB-lite"/>
    </source>
</evidence>
<dbReference type="AlphaFoldDB" id="A0A9J5ZR36"/>
<feature type="region of interest" description="Disordered" evidence="1">
    <location>
        <begin position="37"/>
        <end position="77"/>
    </location>
</feature>
<sequence>MADTLPKNVRILQASFTEVAETKKTKEVIQELFLQESSKSELEPTDSDPEDIGSRSDEYDPSIDQFTLHHDSNEDNELGMSFDFEALHNLDT</sequence>
<gene>
    <name evidence="2" type="ORF">H5410_014346</name>
</gene>
<evidence type="ECO:0000313" key="3">
    <source>
        <dbReference type="Proteomes" id="UP000824120"/>
    </source>
</evidence>
<evidence type="ECO:0000313" key="2">
    <source>
        <dbReference type="EMBL" id="KAG5614522.1"/>
    </source>
</evidence>
<proteinExistence type="predicted"/>